<dbReference type="AlphaFoldDB" id="A0A6N8IRQ6"/>
<accession>A0A6N8IRQ6</accession>
<keyword evidence="3" id="KW-1185">Reference proteome</keyword>
<reference evidence="2 3" key="1">
    <citation type="submission" date="2019-12" db="EMBL/GenBank/DDBJ databases">
        <authorList>
            <person name="Huq M.A."/>
        </authorList>
    </citation>
    <scope>NUCLEOTIDE SEQUENCE [LARGE SCALE GENOMIC DNA]</scope>
    <source>
        <strain evidence="2 3">MAH-25</strain>
    </source>
</reference>
<gene>
    <name evidence="2" type="ORF">GON04_08935</name>
</gene>
<dbReference type="Proteomes" id="UP000469385">
    <property type="component" value="Unassembled WGS sequence"/>
</dbReference>
<evidence type="ECO:0000256" key="1">
    <source>
        <dbReference type="SAM" id="MobiDB-lite"/>
    </source>
</evidence>
<comment type="caution">
    <text evidence="2">The sequence shown here is derived from an EMBL/GenBank/DDBJ whole genome shotgun (WGS) entry which is preliminary data.</text>
</comment>
<evidence type="ECO:0000313" key="3">
    <source>
        <dbReference type="Proteomes" id="UP000469385"/>
    </source>
</evidence>
<protein>
    <submittedName>
        <fullName evidence="2">Uncharacterized protein</fullName>
    </submittedName>
</protein>
<sequence>MSTGGEQLERTRLAILDYVHRKELRKKGLQAEDLGAQFEPGEPPPRTRRRRSGPDWLEHARDIVEDWWRYHPAHMAVDLARPALASYARRKPMQFLGIAAATGAVLVLLRPWKLISATGVLVALAKSPQVASLVMSAMASSHNPRGDEADEE</sequence>
<evidence type="ECO:0000313" key="2">
    <source>
        <dbReference type="EMBL" id="MVQ29571.1"/>
    </source>
</evidence>
<feature type="region of interest" description="Disordered" evidence="1">
    <location>
        <begin position="30"/>
        <end position="54"/>
    </location>
</feature>
<name>A0A6N8IRQ6_9BURK</name>
<organism evidence="2 3">
    <name type="scientific">Ramlibacter pinisoli</name>
    <dbReference type="NCBI Taxonomy" id="2682844"/>
    <lineage>
        <taxon>Bacteria</taxon>
        <taxon>Pseudomonadati</taxon>
        <taxon>Pseudomonadota</taxon>
        <taxon>Betaproteobacteria</taxon>
        <taxon>Burkholderiales</taxon>
        <taxon>Comamonadaceae</taxon>
        <taxon>Ramlibacter</taxon>
    </lineage>
</organism>
<dbReference type="RefSeq" id="WP_157397560.1">
    <property type="nucleotide sequence ID" value="NZ_WSEL01000003.1"/>
</dbReference>
<proteinExistence type="predicted"/>
<dbReference type="EMBL" id="WSEL01000003">
    <property type="protein sequence ID" value="MVQ29571.1"/>
    <property type="molecule type" value="Genomic_DNA"/>
</dbReference>